<evidence type="ECO:0000256" key="1">
    <source>
        <dbReference type="SAM" id="SignalP"/>
    </source>
</evidence>
<feature type="signal peptide" evidence="1">
    <location>
        <begin position="1"/>
        <end position="23"/>
    </location>
</feature>
<keyword evidence="3" id="KW-1185">Reference proteome</keyword>
<proteinExistence type="predicted"/>
<reference evidence="2 3" key="1">
    <citation type="submission" date="2021-08" db="EMBL/GenBank/DDBJ databases">
        <authorList>
            <person name="Peeters C."/>
        </authorList>
    </citation>
    <scope>NUCLEOTIDE SEQUENCE [LARGE SCALE GENOMIC DNA]</scope>
    <source>
        <strain evidence="2 3">LMG 23994</strain>
    </source>
</reference>
<organism evidence="2 3">
    <name type="scientific">Cupriavidus pinatubonensis</name>
    <dbReference type="NCBI Taxonomy" id="248026"/>
    <lineage>
        <taxon>Bacteria</taxon>
        <taxon>Pseudomonadati</taxon>
        <taxon>Pseudomonadota</taxon>
        <taxon>Betaproteobacteria</taxon>
        <taxon>Burkholderiales</taxon>
        <taxon>Burkholderiaceae</taxon>
        <taxon>Cupriavidus</taxon>
    </lineage>
</organism>
<protein>
    <submittedName>
        <fullName evidence="2">Uncharacterized protein</fullName>
    </submittedName>
</protein>
<gene>
    <name evidence="2" type="ORF">LMG23994_06968</name>
</gene>
<feature type="chain" id="PRO_5045508832" evidence="1">
    <location>
        <begin position="24"/>
        <end position="107"/>
    </location>
</feature>
<dbReference type="EMBL" id="CAJZAF010000077">
    <property type="protein sequence ID" value="CAG9187523.1"/>
    <property type="molecule type" value="Genomic_DNA"/>
</dbReference>
<dbReference type="Proteomes" id="UP000701702">
    <property type="component" value="Unassembled WGS sequence"/>
</dbReference>
<dbReference type="RefSeq" id="WP_224010897.1">
    <property type="nucleotide sequence ID" value="NZ_CAJZAF010000077.1"/>
</dbReference>
<name>A0ABM8Y430_9BURK</name>
<comment type="caution">
    <text evidence="2">The sequence shown here is derived from an EMBL/GenBank/DDBJ whole genome shotgun (WGS) entry which is preliminary data.</text>
</comment>
<evidence type="ECO:0000313" key="3">
    <source>
        <dbReference type="Proteomes" id="UP000701702"/>
    </source>
</evidence>
<sequence>MRSILAACIVAGIAAVVSGTAQARVDFDIGIGIPGYAVAPPPPPVYYQPAPVYVAPPAPVVVAPGYYDDWQARRAWQEQQWRERRWREREWRERHREWHRWHDDYDD</sequence>
<keyword evidence="1" id="KW-0732">Signal</keyword>
<accession>A0ABM8Y430</accession>
<evidence type="ECO:0000313" key="2">
    <source>
        <dbReference type="EMBL" id="CAG9187523.1"/>
    </source>
</evidence>